<dbReference type="AlphaFoldDB" id="A0A3M0GAV9"/>
<organism evidence="4 5">
    <name type="scientific">Tessaracoccus antarcticus</name>
    <dbReference type="NCBI Taxonomy" id="2479848"/>
    <lineage>
        <taxon>Bacteria</taxon>
        <taxon>Bacillati</taxon>
        <taxon>Actinomycetota</taxon>
        <taxon>Actinomycetes</taxon>
        <taxon>Propionibacteriales</taxon>
        <taxon>Propionibacteriaceae</taxon>
        <taxon>Tessaracoccus</taxon>
    </lineage>
</organism>
<dbReference type="EMBL" id="REFW01000001">
    <property type="protein sequence ID" value="RMB61568.1"/>
    <property type="molecule type" value="Genomic_DNA"/>
</dbReference>
<name>A0A3M0GAV9_9ACTN</name>
<dbReference type="SUPFAM" id="SSF117916">
    <property type="entry name" value="Fe-S cluster assembly (FSCA) domain-like"/>
    <property type="match status" value="1"/>
</dbReference>
<dbReference type="RefSeq" id="WP_121900115.1">
    <property type="nucleotide sequence ID" value="NZ_REFW01000001.1"/>
</dbReference>
<dbReference type="GO" id="GO:0016226">
    <property type="term" value="P:iron-sulfur cluster assembly"/>
    <property type="evidence" value="ECO:0007669"/>
    <property type="project" value="InterPro"/>
</dbReference>
<gene>
    <name evidence="4" type="ORF">EAX62_02725</name>
</gene>
<sequence length="189" mass="20607">MRKPIHPEAVTGEPQAIRWVVDTGDLPVGEVLHAAGTLGPMMEYGVITRMFVERGSVWTWLAPEHTWTDRGPRIRDAVVAGVDADGWDVTDGSADLLRFIADDVVHGQLFTFITSHGGQISVVDATIDAVVLDFGGACADCPAQGQTLHDRVEVTLRARYPRLREVSKLASSHSAAPRPRSPLHLLKRT</sequence>
<evidence type="ECO:0000313" key="4">
    <source>
        <dbReference type="EMBL" id="RMB61568.1"/>
    </source>
</evidence>
<dbReference type="Pfam" id="PF01106">
    <property type="entry name" value="NifU"/>
    <property type="match status" value="1"/>
</dbReference>
<comment type="caution">
    <text evidence="4">The sequence shown here is derived from an EMBL/GenBank/DDBJ whole genome shotgun (WGS) entry which is preliminary data.</text>
</comment>
<dbReference type="GO" id="GO:0005506">
    <property type="term" value="F:iron ion binding"/>
    <property type="evidence" value="ECO:0007669"/>
    <property type="project" value="InterPro"/>
</dbReference>
<dbReference type="InterPro" id="IPR034904">
    <property type="entry name" value="FSCA_dom_sf"/>
</dbReference>
<proteinExistence type="predicted"/>
<dbReference type="Proteomes" id="UP000275256">
    <property type="component" value="Unassembled WGS sequence"/>
</dbReference>
<protein>
    <submittedName>
        <fullName evidence="4">NifU family protein</fullName>
    </submittedName>
</protein>
<evidence type="ECO:0000256" key="1">
    <source>
        <dbReference type="ARBA" id="ARBA00049958"/>
    </source>
</evidence>
<comment type="function">
    <text evidence="1">May be involved in the formation or repair of [Fe-S] clusters present in iron-sulfur proteins.</text>
</comment>
<evidence type="ECO:0000259" key="3">
    <source>
        <dbReference type="Pfam" id="PF01106"/>
    </source>
</evidence>
<evidence type="ECO:0000313" key="5">
    <source>
        <dbReference type="Proteomes" id="UP000275256"/>
    </source>
</evidence>
<feature type="region of interest" description="Disordered" evidence="2">
    <location>
        <begin position="169"/>
        <end position="189"/>
    </location>
</feature>
<dbReference type="GO" id="GO:0051536">
    <property type="term" value="F:iron-sulfur cluster binding"/>
    <property type="evidence" value="ECO:0007669"/>
    <property type="project" value="InterPro"/>
</dbReference>
<feature type="domain" description="NIF system FeS cluster assembly NifU C-terminal" evidence="3">
    <location>
        <begin position="112"/>
        <end position="166"/>
    </location>
</feature>
<dbReference type="Gene3D" id="3.30.300.130">
    <property type="entry name" value="Fe-S cluster assembly (FSCA)"/>
    <property type="match status" value="1"/>
</dbReference>
<keyword evidence="5" id="KW-1185">Reference proteome</keyword>
<dbReference type="OrthoDB" id="9798220at2"/>
<evidence type="ECO:0000256" key="2">
    <source>
        <dbReference type="SAM" id="MobiDB-lite"/>
    </source>
</evidence>
<dbReference type="InterPro" id="IPR001075">
    <property type="entry name" value="NIF_FeS_clus_asmbl_NifU_C"/>
</dbReference>
<accession>A0A3M0GAV9</accession>
<reference evidence="4 5" key="1">
    <citation type="submission" date="2018-10" db="EMBL/GenBank/DDBJ databases">
        <title>Tessaracoccus antarcticuss sp. nov., isolated from sediment.</title>
        <authorList>
            <person name="Zhou L.Y."/>
            <person name="Du Z.J."/>
        </authorList>
    </citation>
    <scope>NUCLEOTIDE SEQUENCE [LARGE SCALE GENOMIC DNA]</scope>
    <source>
        <strain evidence="4 5">JDX10</strain>
    </source>
</reference>